<keyword evidence="4" id="KW-0808">Transferase</keyword>
<keyword evidence="14" id="KW-1185">Reference proteome</keyword>
<evidence type="ECO:0000256" key="11">
    <source>
        <dbReference type="SAM" id="Phobius"/>
    </source>
</evidence>
<evidence type="ECO:0000256" key="3">
    <source>
        <dbReference type="ARBA" id="ARBA00022527"/>
    </source>
</evidence>
<dbReference type="EC" id="2.7.11.1" evidence="2"/>
<sequence>MVRAGEEFAGYLVERRLGGGGMGEVFLARHPRLPRLIAIKVLARDLAAQQETRARFEREAELIARLDHPNIVTVHDRGVEDGRLWIAMQYVDGGDASSLDPFTLPPAEAVHIIAETAKALDYAHVRGVIHRDVKPANILLTRPLLGQERRIVLTDFGIGRLRDDSAQITRSGVLATTITYASPEQLSGAGPDYRSDQYSLACTLFRLLTGSTPFQAETVAAVVAGHLQQPAPKVSDRRPGLPAALDAVIARALAKRPEDRYESCRAFAEAAARALTSVSESTLPPEPLAANPDSTRTLPAPGDSPRDPDGNTPSALSDALTEVDPARRRAGDRRTRWAVAGAATLAVLLAVAVGIVWTARDSGSAIPKAVPSAAAAPQIGLLPGFGPVTQIDALGHSVAAPVSSEDPANDGRLKCAPVSIAAALPLTGQSASQGESLLGGVRLAVAQFTQGGNGVCPVQVKEFDTGGDQTTAAQAAQRIAADKSIVAVIGPALSPEVMAAGKTLDDAGLSFLSPMATNPVLTQSGWTGFFRGLANDNAQGPALGRYLATTAGFTRVCAVGDGGGGYEGALSSATVEALGRAAIPDCQVDLDSDSGPAAAAQSVAAAVSAIAAARPDAVFYAGYPQNAAALLAKLRSAGVTATFVLGDGSYDSVFRDKAGTVAAGTLVTCGCGPATDRLLADYRKATGQDAGSNTVEAYDLTAIVLRGIVSGHTKRSDLRDYLHSYHADGIAHTYGWTATGEPAESRIWLYRIS</sequence>
<dbReference type="PROSITE" id="PS50011">
    <property type="entry name" value="PROTEIN_KINASE_DOM"/>
    <property type="match status" value="1"/>
</dbReference>
<evidence type="ECO:0000256" key="4">
    <source>
        <dbReference type="ARBA" id="ARBA00022679"/>
    </source>
</evidence>
<dbReference type="CDD" id="cd06342">
    <property type="entry name" value="PBP1_ABC_LIVBP-like"/>
    <property type="match status" value="1"/>
</dbReference>
<dbReference type="SUPFAM" id="SSF56112">
    <property type="entry name" value="Protein kinase-like (PK-like)"/>
    <property type="match status" value="1"/>
</dbReference>
<reference evidence="13 14" key="1">
    <citation type="submission" date="2018-09" db="EMBL/GenBank/DDBJ databases">
        <title>Nocardia yunnanensis sp. nov., an actinomycete isolated from a soil sample.</title>
        <authorList>
            <person name="Zhang J."/>
        </authorList>
    </citation>
    <scope>NUCLEOTIDE SEQUENCE [LARGE SCALE GENOMIC DNA]</scope>
    <source>
        <strain evidence="13 14">CFHS0054</strain>
    </source>
</reference>
<dbReference type="Gene3D" id="1.10.510.10">
    <property type="entry name" value="Transferase(Phosphotransferase) domain 1"/>
    <property type="match status" value="1"/>
</dbReference>
<dbReference type="Pfam" id="PF00069">
    <property type="entry name" value="Pkinase"/>
    <property type="match status" value="1"/>
</dbReference>
<evidence type="ECO:0000256" key="8">
    <source>
        <dbReference type="ARBA" id="ARBA00022840"/>
    </source>
</evidence>
<feature type="binding site" evidence="9">
    <location>
        <position position="40"/>
    </location>
    <ligand>
        <name>ATP</name>
        <dbReference type="ChEBI" id="CHEBI:30616"/>
    </ligand>
</feature>
<dbReference type="InterPro" id="IPR000719">
    <property type="entry name" value="Prot_kinase_dom"/>
</dbReference>
<dbReference type="InterPro" id="IPR028081">
    <property type="entry name" value="Leu-bd"/>
</dbReference>
<dbReference type="Proteomes" id="UP000267164">
    <property type="component" value="Chromosome"/>
</dbReference>
<evidence type="ECO:0000256" key="10">
    <source>
        <dbReference type="SAM" id="MobiDB-lite"/>
    </source>
</evidence>
<feature type="domain" description="Protein kinase" evidence="12">
    <location>
        <begin position="11"/>
        <end position="272"/>
    </location>
</feature>
<dbReference type="RefSeq" id="WP_120742386.1">
    <property type="nucleotide sequence ID" value="NZ_CP032568.1"/>
</dbReference>
<dbReference type="OrthoDB" id="3679634at2"/>
<dbReference type="KEGG" id="nyu:D7D52_32030"/>
<dbReference type="InterPro" id="IPR008271">
    <property type="entry name" value="Ser/Thr_kinase_AS"/>
</dbReference>
<gene>
    <name evidence="13" type="ORF">D7D52_32030</name>
</gene>
<protein>
    <recommendedName>
        <fullName evidence="2">non-specific serine/threonine protein kinase</fullName>
        <ecNumber evidence="2">2.7.11.1</ecNumber>
    </recommendedName>
</protein>
<evidence type="ECO:0000259" key="12">
    <source>
        <dbReference type="PROSITE" id="PS50011"/>
    </source>
</evidence>
<dbReference type="InterPro" id="IPR017441">
    <property type="entry name" value="Protein_kinase_ATP_BS"/>
</dbReference>
<dbReference type="PANTHER" id="PTHR43289:SF6">
    <property type="entry name" value="SERINE_THREONINE-PROTEIN KINASE NEKL-3"/>
    <property type="match status" value="1"/>
</dbReference>
<evidence type="ECO:0000313" key="14">
    <source>
        <dbReference type="Proteomes" id="UP000267164"/>
    </source>
</evidence>
<dbReference type="Pfam" id="PF13458">
    <property type="entry name" value="Peripla_BP_6"/>
    <property type="match status" value="1"/>
</dbReference>
<dbReference type="GO" id="GO:0004674">
    <property type="term" value="F:protein serine/threonine kinase activity"/>
    <property type="evidence" value="ECO:0007669"/>
    <property type="project" value="UniProtKB-KW"/>
</dbReference>
<dbReference type="InterPro" id="IPR011009">
    <property type="entry name" value="Kinase-like_dom_sf"/>
</dbReference>
<keyword evidence="8 9" id="KW-0067">ATP-binding</keyword>
<dbReference type="CDD" id="cd14014">
    <property type="entry name" value="STKc_PknB_like"/>
    <property type="match status" value="1"/>
</dbReference>
<evidence type="ECO:0000256" key="5">
    <source>
        <dbReference type="ARBA" id="ARBA00022729"/>
    </source>
</evidence>
<keyword evidence="7" id="KW-0418">Kinase</keyword>
<feature type="region of interest" description="Disordered" evidence="10">
    <location>
        <begin position="278"/>
        <end position="332"/>
    </location>
</feature>
<evidence type="ECO:0000256" key="2">
    <source>
        <dbReference type="ARBA" id="ARBA00012513"/>
    </source>
</evidence>
<accession>A0A386ZJF8</accession>
<keyword evidence="11" id="KW-1133">Transmembrane helix</keyword>
<dbReference type="Gene3D" id="3.40.50.2300">
    <property type="match status" value="2"/>
</dbReference>
<comment type="similarity">
    <text evidence="1">Belongs to the leucine-binding protein family.</text>
</comment>
<keyword evidence="3" id="KW-0723">Serine/threonine-protein kinase</keyword>
<evidence type="ECO:0000256" key="9">
    <source>
        <dbReference type="PROSITE-ProRule" id="PRU10141"/>
    </source>
</evidence>
<keyword evidence="11" id="KW-0812">Transmembrane</keyword>
<organism evidence="13 14">
    <name type="scientific">Nocardia yunnanensis</name>
    <dbReference type="NCBI Taxonomy" id="2382165"/>
    <lineage>
        <taxon>Bacteria</taxon>
        <taxon>Bacillati</taxon>
        <taxon>Actinomycetota</taxon>
        <taxon>Actinomycetes</taxon>
        <taxon>Mycobacteriales</taxon>
        <taxon>Nocardiaceae</taxon>
        <taxon>Nocardia</taxon>
    </lineage>
</organism>
<dbReference type="GO" id="GO:0005524">
    <property type="term" value="F:ATP binding"/>
    <property type="evidence" value="ECO:0007669"/>
    <property type="project" value="UniProtKB-UniRule"/>
</dbReference>
<keyword evidence="11" id="KW-0472">Membrane</keyword>
<dbReference type="PROSITE" id="PS00107">
    <property type="entry name" value="PROTEIN_KINASE_ATP"/>
    <property type="match status" value="1"/>
</dbReference>
<dbReference type="SUPFAM" id="SSF53822">
    <property type="entry name" value="Periplasmic binding protein-like I"/>
    <property type="match status" value="1"/>
</dbReference>
<keyword evidence="6 9" id="KW-0547">Nucleotide-binding</keyword>
<evidence type="ECO:0000256" key="7">
    <source>
        <dbReference type="ARBA" id="ARBA00022777"/>
    </source>
</evidence>
<dbReference type="AlphaFoldDB" id="A0A386ZJF8"/>
<dbReference type="SMART" id="SM00220">
    <property type="entry name" value="S_TKc"/>
    <property type="match status" value="1"/>
</dbReference>
<proteinExistence type="inferred from homology"/>
<dbReference type="EMBL" id="CP032568">
    <property type="protein sequence ID" value="AYF77681.1"/>
    <property type="molecule type" value="Genomic_DNA"/>
</dbReference>
<dbReference type="PROSITE" id="PS00108">
    <property type="entry name" value="PROTEIN_KINASE_ST"/>
    <property type="match status" value="1"/>
</dbReference>
<dbReference type="PANTHER" id="PTHR43289">
    <property type="entry name" value="MITOGEN-ACTIVATED PROTEIN KINASE KINASE KINASE 20-RELATED"/>
    <property type="match status" value="1"/>
</dbReference>
<dbReference type="InterPro" id="IPR028082">
    <property type="entry name" value="Peripla_BP_I"/>
</dbReference>
<evidence type="ECO:0000256" key="1">
    <source>
        <dbReference type="ARBA" id="ARBA00010062"/>
    </source>
</evidence>
<name>A0A386ZJF8_9NOCA</name>
<evidence type="ECO:0000313" key="13">
    <source>
        <dbReference type="EMBL" id="AYF77681.1"/>
    </source>
</evidence>
<keyword evidence="5" id="KW-0732">Signal</keyword>
<dbReference type="Gene3D" id="3.30.200.20">
    <property type="entry name" value="Phosphorylase Kinase, domain 1"/>
    <property type="match status" value="1"/>
</dbReference>
<feature type="transmembrane region" description="Helical" evidence="11">
    <location>
        <begin position="337"/>
        <end position="357"/>
    </location>
</feature>
<evidence type="ECO:0000256" key="6">
    <source>
        <dbReference type="ARBA" id="ARBA00022741"/>
    </source>
</evidence>